<evidence type="ECO:0000256" key="10">
    <source>
        <dbReference type="PIRNR" id="PIRNR002786"/>
    </source>
</evidence>
<evidence type="ECO:0000256" key="2">
    <source>
        <dbReference type="ARBA" id="ARBA00007246"/>
    </source>
</evidence>
<protein>
    <recommendedName>
        <fullName evidence="10">Type II secretion system protein K</fullName>
    </recommendedName>
</protein>
<dbReference type="Pfam" id="PF03934">
    <property type="entry name" value="T2SSK"/>
    <property type="match status" value="1"/>
</dbReference>
<dbReference type="SUPFAM" id="SSF54523">
    <property type="entry name" value="Pili subunits"/>
    <property type="match status" value="1"/>
</dbReference>
<dbReference type="AlphaFoldDB" id="A0A4S3KYS6"/>
<dbReference type="RefSeq" id="WP_123521501.1">
    <property type="nucleotide sequence ID" value="NZ_JBHLWF010000081.1"/>
</dbReference>
<accession>A0A4S3KYS6</accession>
<dbReference type="InterPro" id="IPR045584">
    <property type="entry name" value="Pilin-like"/>
</dbReference>
<dbReference type="Pfam" id="PF21687">
    <property type="entry name" value="T2SSK_1st"/>
    <property type="match status" value="1"/>
</dbReference>
<sequence length="314" mass="34160">MRNPGFARQRGVALLAAVLVVALATILIAGLLDRGRIGQARALQYSRTAQAYAYQQGLELWASRLLRDDVASGSATDHLAEPWAQPMPPVDIPEGRIFGAMRDLDGCLNLNALWSPADSQDARVARARFARLLVVLELDATLLDAVVDWLDSDDIAETGGGETARYVALDPPRRPANGPFAHVSELRSVLGVDSERYQRLAPHVCARPDRDAQININTATAPVLASLADGIGMALARRLHRDGRASYDSPADLIRELAEAGIPVPPGESPYLRTSSRYFVAEAEIQQGEISARLYSLIDRHQGIRVLARSQGRF</sequence>
<evidence type="ECO:0000259" key="12">
    <source>
        <dbReference type="Pfam" id="PF03934"/>
    </source>
</evidence>
<keyword evidence="6 11" id="KW-0812">Transmembrane</keyword>
<dbReference type="GO" id="GO:0005886">
    <property type="term" value="C:plasma membrane"/>
    <property type="evidence" value="ECO:0007669"/>
    <property type="project" value="UniProtKB-SubCell"/>
</dbReference>
<comment type="similarity">
    <text evidence="2 10">Belongs to the GSP K family.</text>
</comment>
<feature type="domain" description="T2SS protein K second SAM-like" evidence="12">
    <location>
        <begin position="214"/>
        <end position="261"/>
    </location>
</feature>
<evidence type="ECO:0000259" key="13">
    <source>
        <dbReference type="Pfam" id="PF21687"/>
    </source>
</evidence>
<dbReference type="EMBL" id="SMAF01000021">
    <property type="protein sequence ID" value="TCS94495.1"/>
    <property type="molecule type" value="Genomic_DNA"/>
</dbReference>
<dbReference type="InterPro" id="IPR049179">
    <property type="entry name" value="T2SSK_SAM-like_2nd"/>
</dbReference>
<comment type="caution">
    <text evidence="14">The sequence shown here is derived from an EMBL/GenBank/DDBJ whole genome shotgun (WGS) entry which is preliminary data.</text>
</comment>
<evidence type="ECO:0000256" key="7">
    <source>
        <dbReference type="ARBA" id="ARBA00022927"/>
    </source>
</evidence>
<dbReference type="PANTHER" id="PTHR38831">
    <property type="entry name" value="TYPE II SECRETION SYSTEM PROTEIN K"/>
    <property type="match status" value="1"/>
</dbReference>
<dbReference type="Gene3D" id="1.10.40.60">
    <property type="entry name" value="EpsJ-like"/>
    <property type="match status" value="2"/>
</dbReference>
<proteinExistence type="inferred from homology"/>
<keyword evidence="9 10" id="KW-0472">Membrane</keyword>
<dbReference type="PANTHER" id="PTHR38831:SF1">
    <property type="entry name" value="TYPE II SECRETION SYSTEM PROTEIN K-RELATED"/>
    <property type="match status" value="1"/>
</dbReference>
<evidence type="ECO:0000256" key="11">
    <source>
        <dbReference type="SAM" id="Phobius"/>
    </source>
</evidence>
<dbReference type="InterPro" id="IPR005628">
    <property type="entry name" value="GspK"/>
</dbReference>
<dbReference type="InterPro" id="IPR049031">
    <property type="entry name" value="T2SSK_SAM-like_1st"/>
</dbReference>
<evidence type="ECO:0000256" key="8">
    <source>
        <dbReference type="ARBA" id="ARBA00022989"/>
    </source>
</evidence>
<evidence type="ECO:0000256" key="9">
    <source>
        <dbReference type="ARBA" id="ARBA00023136"/>
    </source>
</evidence>
<evidence type="ECO:0000313" key="15">
    <source>
        <dbReference type="Proteomes" id="UP000294599"/>
    </source>
</evidence>
<dbReference type="GO" id="GO:0009306">
    <property type="term" value="P:protein secretion"/>
    <property type="evidence" value="ECO:0007669"/>
    <property type="project" value="InterPro"/>
</dbReference>
<reference evidence="14 15" key="1">
    <citation type="submission" date="2019-03" db="EMBL/GenBank/DDBJ databases">
        <title>Genomic Encyclopedia of Type Strains, Phase IV (KMG-IV): sequencing the most valuable type-strain genomes for metagenomic binning, comparative biology and taxonomic classification.</title>
        <authorList>
            <person name="Goeker M."/>
        </authorList>
    </citation>
    <scope>NUCLEOTIDE SEQUENCE [LARGE SCALE GENOMIC DNA]</scope>
    <source>
        <strain evidence="14 15">DSM 21944</strain>
    </source>
</reference>
<keyword evidence="15" id="KW-1185">Reference proteome</keyword>
<dbReference type="InterPro" id="IPR038072">
    <property type="entry name" value="GspK_central_sf"/>
</dbReference>
<evidence type="ECO:0000256" key="3">
    <source>
        <dbReference type="ARBA" id="ARBA00022448"/>
    </source>
</evidence>
<feature type="domain" description="T2SS protein K first SAM-like" evidence="13">
    <location>
        <begin position="106"/>
        <end position="209"/>
    </location>
</feature>
<keyword evidence="7" id="KW-0653">Protein transport</keyword>
<evidence type="ECO:0000313" key="14">
    <source>
        <dbReference type="EMBL" id="TCS94495.1"/>
    </source>
</evidence>
<evidence type="ECO:0000256" key="6">
    <source>
        <dbReference type="ARBA" id="ARBA00022692"/>
    </source>
</evidence>
<name>A0A4S3KYS6_9GAMM</name>
<dbReference type="PIRSF" id="PIRSF002786">
    <property type="entry name" value="XcpX"/>
    <property type="match status" value="1"/>
</dbReference>
<keyword evidence="8 11" id="KW-1133">Transmembrane helix</keyword>
<dbReference type="SUPFAM" id="SSF158544">
    <property type="entry name" value="GspK insert domain-like"/>
    <property type="match status" value="1"/>
</dbReference>
<comment type="subcellular location">
    <subcellularLocation>
        <location evidence="1 10">Cell inner membrane</location>
    </subcellularLocation>
</comment>
<gene>
    <name evidence="14" type="ORF">EDC25_12114</name>
</gene>
<feature type="transmembrane region" description="Helical" evidence="11">
    <location>
        <begin position="12"/>
        <end position="32"/>
    </location>
</feature>
<dbReference type="Proteomes" id="UP000294599">
    <property type="component" value="Unassembled WGS sequence"/>
</dbReference>
<keyword evidence="5 10" id="KW-0997">Cell inner membrane</keyword>
<keyword evidence="4 10" id="KW-1003">Cell membrane</keyword>
<keyword evidence="3 10" id="KW-0813">Transport</keyword>
<evidence type="ECO:0000256" key="5">
    <source>
        <dbReference type="ARBA" id="ARBA00022519"/>
    </source>
</evidence>
<dbReference type="Gene3D" id="3.30.1300.30">
    <property type="entry name" value="GSPII I/J protein-like"/>
    <property type="match status" value="1"/>
</dbReference>
<dbReference type="OrthoDB" id="9788973at2"/>
<dbReference type="NCBIfam" id="NF037980">
    <property type="entry name" value="T2SS_GspK"/>
    <property type="match status" value="1"/>
</dbReference>
<evidence type="ECO:0000256" key="4">
    <source>
        <dbReference type="ARBA" id="ARBA00022475"/>
    </source>
</evidence>
<organism evidence="14 15">
    <name type="scientific">Pseudofulvimonas gallinarii</name>
    <dbReference type="NCBI Taxonomy" id="634155"/>
    <lineage>
        <taxon>Bacteria</taxon>
        <taxon>Pseudomonadati</taxon>
        <taxon>Pseudomonadota</taxon>
        <taxon>Gammaproteobacteria</taxon>
        <taxon>Lysobacterales</taxon>
        <taxon>Rhodanobacteraceae</taxon>
        <taxon>Pseudofulvimonas</taxon>
    </lineage>
</organism>
<evidence type="ECO:0000256" key="1">
    <source>
        <dbReference type="ARBA" id="ARBA00004533"/>
    </source>
</evidence>